<organism evidence="7 8">
    <name type="scientific">Chitinophaga nivalis</name>
    <dbReference type="NCBI Taxonomy" id="2991709"/>
    <lineage>
        <taxon>Bacteria</taxon>
        <taxon>Pseudomonadati</taxon>
        <taxon>Bacteroidota</taxon>
        <taxon>Chitinophagia</taxon>
        <taxon>Chitinophagales</taxon>
        <taxon>Chitinophagaceae</taxon>
        <taxon>Chitinophaga</taxon>
    </lineage>
</organism>
<keyword evidence="5 6" id="KW-0472">Membrane</keyword>
<evidence type="ECO:0000256" key="3">
    <source>
        <dbReference type="ARBA" id="ARBA00022692"/>
    </source>
</evidence>
<reference evidence="7 8" key="1">
    <citation type="submission" date="2022-10" db="EMBL/GenBank/DDBJ databases">
        <title>Chitinophaga nivalis PC15 sp. nov., isolated from Pyeongchang county, South Korea.</title>
        <authorList>
            <person name="Trinh H.N."/>
        </authorList>
    </citation>
    <scope>NUCLEOTIDE SEQUENCE [LARGE SCALE GENOMIC DNA]</scope>
    <source>
        <strain evidence="7 8">PC14</strain>
    </source>
</reference>
<dbReference type="InterPro" id="IPR001123">
    <property type="entry name" value="LeuE-type"/>
</dbReference>
<keyword evidence="3 6" id="KW-0812">Transmembrane</keyword>
<accession>A0ABT3IR25</accession>
<feature type="transmembrane region" description="Helical" evidence="6">
    <location>
        <begin position="41"/>
        <end position="65"/>
    </location>
</feature>
<dbReference type="PIRSF" id="PIRSF006324">
    <property type="entry name" value="LeuE"/>
    <property type="match status" value="1"/>
</dbReference>
<keyword evidence="2" id="KW-1003">Cell membrane</keyword>
<dbReference type="PANTHER" id="PTHR30086:SF20">
    <property type="entry name" value="ARGININE EXPORTER PROTEIN ARGO-RELATED"/>
    <property type="match status" value="1"/>
</dbReference>
<evidence type="ECO:0000256" key="5">
    <source>
        <dbReference type="ARBA" id="ARBA00023136"/>
    </source>
</evidence>
<keyword evidence="4 6" id="KW-1133">Transmembrane helix</keyword>
<evidence type="ECO:0000256" key="4">
    <source>
        <dbReference type="ARBA" id="ARBA00022989"/>
    </source>
</evidence>
<feature type="transmembrane region" description="Helical" evidence="6">
    <location>
        <begin position="6"/>
        <end position="29"/>
    </location>
</feature>
<proteinExistence type="predicted"/>
<comment type="subcellular location">
    <subcellularLocation>
        <location evidence="1">Cell membrane</location>
        <topology evidence="1">Multi-pass membrane protein</topology>
    </subcellularLocation>
</comment>
<evidence type="ECO:0000256" key="2">
    <source>
        <dbReference type="ARBA" id="ARBA00022475"/>
    </source>
</evidence>
<dbReference type="RefSeq" id="WP_264733152.1">
    <property type="nucleotide sequence ID" value="NZ_JAPDNR010000001.1"/>
</dbReference>
<gene>
    <name evidence="7" type="ORF">OL497_20710</name>
</gene>
<evidence type="ECO:0000256" key="6">
    <source>
        <dbReference type="SAM" id="Phobius"/>
    </source>
</evidence>
<evidence type="ECO:0000313" key="8">
    <source>
        <dbReference type="Proteomes" id="UP001207742"/>
    </source>
</evidence>
<protein>
    <submittedName>
        <fullName evidence="7">LysE family translocator</fullName>
    </submittedName>
</protein>
<comment type="caution">
    <text evidence="7">The sequence shown here is derived from an EMBL/GenBank/DDBJ whole genome shotgun (WGS) entry which is preliminary data.</text>
</comment>
<dbReference type="EMBL" id="JAPDNS010000002">
    <property type="protein sequence ID" value="MCW3486336.1"/>
    <property type="molecule type" value="Genomic_DNA"/>
</dbReference>
<name>A0ABT3IR25_9BACT</name>
<feature type="transmembrane region" description="Helical" evidence="6">
    <location>
        <begin position="112"/>
        <end position="135"/>
    </location>
</feature>
<dbReference type="PANTHER" id="PTHR30086">
    <property type="entry name" value="ARGININE EXPORTER PROTEIN ARGO"/>
    <property type="match status" value="1"/>
</dbReference>
<evidence type="ECO:0000313" key="7">
    <source>
        <dbReference type="EMBL" id="MCW3486336.1"/>
    </source>
</evidence>
<sequence>MIPIHQLLIFCLASLIMVLTPGPNMIYLVTRSVTQGRKAGFISLFGVACGFLFHITFVSFGLTAVLMAIPFAYTLLKTTGVLYLLFLAWQAVKPGGKGIFDNARTLQHDTPAKLFTMGLLTSILNPKIAVFYLSFFPQFINPAYGSVLTQSFTLGIIQMMMSFTTNGLIILSASHVTRWFAGNPKWVRTQKWVMAGVFSSLAIKMALDKGK</sequence>
<evidence type="ECO:0000256" key="1">
    <source>
        <dbReference type="ARBA" id="ARBA00004651"/>
    </source>
</evidence>
<feature type="transmembrane region" description="Helical" evidence="6">
    <location>
        <begin position="147"/>
        <end position="171"/>
    </location>
</feature>
<dbReference type="Pfam" id="PF01810">
    <property type="entry name" value="LysE"/>
    <property type="match status" value="1"/>
</dbReference>
<feature type="transmembrane region" description="Helical" evidence="6">
    <location>
        <begin position="71"/>
        <end position="92"/>
    </location>
</feature>
<dbReference type="Proteomes" id="UP001207742">
    <property type="component" value="Unassembled WGS sequence"/>
</dbReference>
<keyword evidence="8" id="KW-1185">Reference proteome</keyword>